<organism evidence="5 6">
    <name type="scientific">Edaphobacter modestus</name>
    <dbReference type="NCBI Taxonomy" id="388466"/>
    <lineage>
        <taxon>Bacteria</taxon>
        <taxon>Pseudomonadati</taxon>
        <taxon>Acidobacteriota</taxon>
        <taxon>Terriglobia</taxon>
        <taxon>Terriglobales</taxon>
        <taxon>Acidobacteriaceae</taxon>
        <taxon>Edaphobacter</taxon>
    </lineage>
</organism>
<evidence type="ECO:0000313" key="5">
    <source>
        <dbReference type="EMBL" id="RZU43535.1"/>
    </source>
</evidence>
<dbReference type="EMBL" id="SHKW01000001">
    <property type="protein sequence ID" value="RZU43535.1"/>
    <property type="molecule type" value="Genomic_DNA"/>
</dbReference>
<keyword evidence="6" id="KW-1185">Reference proteome</keyword>
<evidence type="ECO:0000259" key="4">
    <source>
        <dbReference type="Pfam" id="PF22725"/>
    </source>
</evidence>
<dbReference type="OrthoDB" id="9815825at2"/>
<evidence type="ECO:0000256" key="2">
    <source>
        <dbReference type="ARBA" id="ARBA00023002"/>
    </source>
</evidence>
<dbReference type="InterPro" id="IPR055170">
    <property type="entry name" value="GFO_IDH_MocA-like_dom"/>
</dbReference>
<feature type="domain" description="GFO/IDH/MocA-like oxidoreductase" evidence="4">
    <location>
        <begin position="134"/>
        <end position="249"/>
    </location>
</feature>
<sequence length="368" mass="39662">MTKHSSDLIRTGLIGYGYAGKTFHAPLIRAVPGMDLTVVGSSRPDRVLADIPGVQICSAEETAIHPDLDLIVIASPNESHFPLAAAALKAGKHVVVDKPFTLDLAEARELVELARQQNRLLSVFQNRRWESDILAAKSILASGVLGTVTHFEAHMDRFRPLVRQRWREDPGPGAGLWFDLGPHLIDLTLHLFGLPEAVLASFAAMRPGGKTDDWAHVQLVYPGLRVILNATLLSSGGMPRTLLHGTRASWAKYGPDLQEKQLVEGIVAPGTTGFGDDPDPGILFDGATGQRTEIPVPPADQIGYYLGVRDAILGLSPLPVSPESAIAVMAILEMSFASGAQGKLLPVPLTPEEREAYQEREQPVPSLS</sequence>
<dbReference type="Gene3D" id="3.30.360.10">
    <property type="entry name" value="Dihydrodipicolinate Reductase, domain 2"/>
    <property type="match status" value="1"/>
</dbReference>
<dbReference type="AlphaFoldDB" id="A0A4Q7Z1W8"/>
<dbReference type="Pfam" id="PF01408">
    <property type="entry name" value="GFO_IDH_MocA"/>
    <property type="match status" value="1"/>
</dbReference>
<evidence type="ECO:0000259" key="3">
    <source>
        <dbReference type="Pfam" id="PF01408"/>
    </source>
</evidence>
<protein>
    <submittedName>
        <fullName evidence="5">Putative dehydrogenase</fullName>
    </submittedName>
</protein>
<dbReference type="Gene3D" id="3.40.50.720">
    <property type="entry name" value="NAD(P)-binding Rossmann-like Domain"/>
    <property type="match status" value="1"/>
</dbReference>
<evidence type="ECO:0000313" key="6">
    <source>
        <dbReference type="Proteomes" id="UP000292958"/>
    </source>
</evidence>
<dbReference type="SUPFAM" id="SSF51735">
    <property type="entry name" value="NAD(P)-binding Rossmann-fold domains"/>
    <property type="match status" value="1"/>
</dbReference>
<proteinExistence type="inferred from homology"/>
<evidence type="ECO:0000256" key="1">
    <source>
        <dbReference type="ARBA" id="ARBA00010928"/>
    </source>
</evidence>
<dbReference type="Proteomes" id="UP000292958">
    <property type="component" value="Unassembled WGS sequence"/>
</dbReference>
<dbReference type="InterPro" id="IPR000683">
    <property type="entry name" value="Gfo/Idh/MocA-like_OxRdtase_N"/>
</dbReference>
<comment type="similarity">
    <text evidence="1">Belongs to the Gfo/Idh/MocA family.</text>
</comment>
<gene>
    <name evidence="5" type="ORF">BDD14_5204</name>
</gene>
<name>A0A4Q7Z1W8_9BACT</name>
<dbReference type="InterPro" id="IPR051317">
    <property type="entry name" value="Gfo/Idh/MocA_oxidoreduct"/>
</dbReference>
<reference evidence="5 6" key="1">
    <citation type="submission" date="2019-02" db="EMBL/GenBank/DDBJ databases">
        <title>Genomic Encyclopedia of Archaeal and Bacterial Type Strains, Phase II (KMG-II): from individual species to whole genera.</title>
        <authorList>
            <person name="Goeker M."/>
        </authorList>
    </citation>
    <scope>NUCLEOTIDE SEQUENCE [LARGE SCALE GENOMIC DNA]</scope>
    <source>
        <strain evidence="5 6">DSM 18101</strain>
    </source>
</reference>
<dbReference type="PANTHER" id="PTHR43708">
    <property type="entry name" value="CONSERVED EXPRESSED OXIDOREDUCTASE (EUROFUNG)"/>
    <property type="match status" value="1"/>
</dbReference>
<dbReference type="InterPro" id="IPR036291">
    <property type="entry name" value="NAD(P)-bd_dom_sf"/>
</dbReference>
<dbReference type="NCBIfam" id="NF008607">
    <property type="entry name" value="PRK11579.1"/>
    <property type="match status" value="1"/>
</dbReference>
<accession>A0A4Q7Z1W8</accession>
<keyword evidence="2" id="KW-0560">Oxidoreductase</keyword>
<feature type="domain" description="Gfo/Idh/MocA-like oxidoreductase N-terminal" evidence="3">
    <location>
        <begin position="9"/>
        <end position="123"/>
    </location>
</feature>
<dbReference type="GO" id="GO:0000166">
    <property type="term" value="F:nucleotide binding"/>
    <property type="evidence" value="ECO:0007669"/>
    <property type="project" value="InterPro"/>
</dbReference>
<dbReference type="GO" id="GO:0016491">
    <property type="term" value="F:oxidoreductase activity"/>
    <property type="evidence" value="ECO:0007669"/>
    <property type="project" value="UniProtKB-KW"/>
</dbReference>
<dbReference type="Pfam" id="PF22725">
    <property type="entry name" value="GFO_IDH_MocA_C3"/>
    <property type="match status" value="1"/>
</dbReference>
<dbReference type="RefSeq" id="WP_130422167.1">
    <property type="nucleotide sequence ID" value="NZ_SHKW01000001.1"/>
</dbReference>
<comment type="caution">
    <text evidence="5">The sequence shown here is derived from an EMBL/GenBank/DDBJ whole genome shotgun (WGS) entry which is preliminary data.</text>
</comment>
<dbReference type="PANTHER" id="PTHR43708:SF5">
    <property type="entry name" value="CONSERVED EXPRESSED OXIDOREDUCTASE (EUROFUNG)-RELATED"/>
    <property type="match status" value="1"/>
</dbReference>